<evidence type="ECO:0000256" key="1">
    <source>
        <dbReference type="SAM" id="MobiDB-lite"/>
    </source>
</evidence>
<dbReference type="AlphaFoldDB" id="A0AAV9XUZ8"/>
<accession>A0AAV9XUZ8</accession>
<protein>
    <submittedName>
        <fullName evidence="2">Uncharacterized protein</fullName>
    </submittedName>
</protein>
<reference evidence="2 3" key="1">
    <citation type="submission" date="2023-10" db="EMBL/GenBank/DDBJ databases">
        <title>Comparative genomics analysis reveals potential genetic determinants of host preference in Cryptosporidium xiaoi.</title>
        <authorList>
            <person name="Xiao L."/>
            <person name="Li J."/>
        </authorList>
    </citation>
    <scope>NUCLEOTIDE SEQUENCE [LARGE SCALE GENOMIC DNA]</scope>
    <source>
        <strain evidence="2 3">52996</strain>
    </source>
</reference>
<feature type="region of interest" description="Disordered" evidence="1">
    <location>
        <begin position="336"/>
        <end position="388"/>
    </location>
</feature>
<keyword evidence="3" id="KW-1185">Reference proteome</keyword>
<proteinExistence type="predicted"/>
<organism evidence="2 3">
    <name type="scientific">Cryptosporidium xiaoi</name>
    <dbReference type="NCBI Taxonomy" id="659607"/>
    <lineage>
        <taxon>Eukaryota</taxon>
        <taxon>Sar</taxon>
        <taxon>Alveolata</taxon>
        <taxon>Apicomplexa</taxon>
        <taxon>Conoidasida</taxon>
        <taxon>Coccidia</taxon>
        <taxon>Eucoccidiorida</taxon>
        <taxon>Eimeriorina</taxon>
        <taxon>Cryptosporidiidae</taxon>
        <taxon>Cryptosporidium</taxon>
    </lineage>
</organism>
<sequence>MNYYHNSNKICSDDYKNNIDNIGYAGAWPSNYNDPKVLPIGTPGVALTDIYNKVVSKNGNQNDCKSIPIGDHSYPVPVPVPVITPRTRQVTRELLREDIKHKDQSKKASSVDIKPKRRSMESINIKNRTQGAISRKIADNGNNSTTQSTKRASGYGFPTSNDQRMKGQRSSSLNRTRLGSKIAENGDVSSSSAKNVNNTTLFSSGTRLRRPTDIKNSDVYANHNNGTNHNINNHSSTVTKNKGGSFDLSQRDNFESDSNIHQVPEDYCSNLGFNHSISCYQNNSSDEFPAIPYPFSMNEDNGGYLECNYEPARRNQFDNIRNNYNYVSQEHINRQHDRHNQHSNYHEKEHQQRIPIRRTTQSEKPVSSSGIRNFYSGRSSVPINTNLNKPKDYSRYVDEYYNTEQIYKNNNYYNYHDRNIKGGSGSNIHRPTLTNHGVGLMNPLNNCIPKYESPNQLNPPTYNCYSVPKRYNHSIQDLYREDDNYSDLGSCVTPTKTLMYCSGQYPNLEADRHIRENYSTANEVFKPKMYETIIYPPGYFEYKKQLDDLKKKYMLERDPNAFYSMKSRGEFLSPENNINASFCMCSDNNVKSKEKGKTSPIFVRTTNTINHYNRSRPNPACYC</sequence>
<feature type="compositionally biased region" description="Polar residues" evidence="1">
    <location>
        <begin position="140"/>
        <end position="151"/>
    </location>
</feature>
<evidence type="ECO:0000313" key="2">
    <source>
        <dbReference type="EMBL" id="KAK6588501.1"/>
    </source>
</evidence>
<feature type="region of interest" description="Disordered" evidence="1">
    <location>
        <begin position="136"/>
        <end position="191"/>
    </location>
</feature>
<feature type="compositionally biased region" description="Polar residues" evidence="1">
    <location>
        <begin position="358"/>
        <end position="388"/>
    </location>
</feature>
<gene>
    <name evidence="2" type="ORF">RS030_4528</name>
</gene>
<feature type="compositionally biased region" description="Basic and acidic residues" evidence="1">
    <location>
        <begin position="336"/>
        <end position="352"/>
    </location>
</feature>
<evidence type="ECO:0000313" key="3">
    <source>
        <dbReference type="Proteomes" id="UP001311799"/>
    </source>
</evidence>
<name>A0AAV9XUZ8_9CRYT</name>
<comment type="caution">
    <text evidence="2">The sequence shown here is derived from an EMBL/GenBank/DDBJ whole genome shotgun (WGS) entry which is preliminary data.</text>
</comment>
<dbReference type="Proteomes" id="UP001311799">
    <property type="component" value="Unassembled WGS sequence"/>
</dbReference>
<dbReference type="EMBL" id="JAWDEY010000032">
    <property type="protein sequence ID" value="KAK6588501.1"/>
    <property type="molecule type" value="Genomic_DNA"/>
</dbReference>
<feature type="compositionally biased region" description="Polar residues" evidence="1">
    <location>
        <begin position="158"/>
        <end position="177"/>
    </location>
</feature>